<gene>
    <name evidence="2" type="ORF">G9C98_005171</name>
</gene>
<comment type="caution">
    <text evidence="2">The sequence shown here is derived from an EMBL/GenBank/DDBJ whole genome shotgun (WGS) entry which is preliminary data.</text>
</comment>
<evidence type="ECO:0000256" key="1">
    <source>
        <dbReference type="SAM" id="Phobius"/>
    </source>
</evidence>
<dbReference type="EMBL" id="JAAOIC020000002">
    <property type="protein sequence ID" value="KAG8042537.1"/>
    <property type="molecule type" value="Genomic_DNA"/>
</dbReference>
<feature type="transmembrane region" description="Helical" evidence="1">
    <location>
        <begin position="95"/>
        <end position="113"/>
    </location>
</feature>
<accession>A0A8J5R5N6</accession>
<feature type="transmembrane region" description="Helical" evidence="1">
    <location>
        <begin position="36"/>
        <end position="58"/>
    </location>
</feature>
<dbReference type="Proteomes" id="UP000729913">
    <property type="component" value="Unassembled WGS sequence"/>
</dbReference>
<evidence type="ECO:0000313" key="2">
    <source>
        <dbReference type="EMBL" id="KAG8042537.1"/>
    </source>
</evidence>
<keyword evidence="1" id="KW-0812">Transmembrane</keyword>
<reference evidence="2" key="1">
    <citation type="submission" date="2020-03" db="EMBL/GenBank/DDBJ databases">
        <authorList>
            <person name="Chebbi M.A."/>
            <person name="Drezen J.M."/>
        </authorList>
    </citation>
    <scope>NUCLEOTIDE SEQUENCE</scope>
    <source>
        <tissue evidence="2">Whole body</tissue>
    </source>
</reference>
<proteinExistence type="predicted"/>
<keyword evidence="1" id="KW-0472">Membrane</keyword>
<keyword evidence="3" id="KW-1185">Reference proteome</keyword>
<organism evidence="2 3">
    <name type="scientific">Cotesia typhae</name>
    <dbReference type="NCBI Taxonomy" id="2053667"/>
    <lineage>
        <taxon>Eukaryota</taxon>
        <taxon>Metazoa</taxon>
        <taxon>Ecdysozoa</taxon>
        <taxon>Arthropoda</taxon>
        <taxon>Hexapoda</taxon>
        <taxon>Insecta</taxon>
        <taxon>Pterygota</taxon>
        <taxon>Neoptera</taxon>
        <taxon>Endopterygota</taxon>
        <taxon>Hymenoptera</taxon>
        <taxon>Apocrita</taxon>
        <taxon>Ichneumonoidea</taxon>
        <taxon>Braconidae</taxon>
        <taxon>Microgastrinae</taxon>
        <taxon>Cotesia</taxon>
    </lineage>
</organism>
<protein>
    <submittedName>
        <fullName evidence="2">Uncharacterized protein</fullName>
    </submittedName>
</protein>
<name>A0A8J5R5N6_9HYME</name>
<dbReference type="AlphaFoldDB" id="A0A8J5R5N6"/>
<keyword evidence="1" id="KW-1133">Transmembrane helix</keyword>
<reference evidence="2" key="2">
    <citation type="submission" date="2021-04" db="EMBL/GenBank/DDBJ databases">
        <title>Genome-wide patterns of bracovirus chromosomal integration into multiple host tissues during parasitism.</title>
        <authorList>
            <person name="Chebbi M.A.C."/>
        </authorList>
    </citation>
    <scope>NUCLEOTIDE SEQUENCE</scope>
    <source>
        <tissue evidence="2">Whole body</tissue>
    </source>
</reference>
<feature type="transmembrane region" description="Helical" evidence="1">
    <location>
        <begin position="134"/>
        <end position="158"/>
    </location>
</feature>
<dbReference type="OrthoDB" id="26525at2759"/>
<sequence>MANPGGFLAHLIKLVTTIICLRYVNDKQHSIMTVRAFQIFLIHSILGMFRFGSTANLIGKRSFREFYDRMSNIVEIIPFAFFSTEISRLSDVDELLRHSLLLVLILLPIAHEIMPRKERAKMRVLINHSINLQLLIVTIACLQRGTFGVISFVLSYIFNRYYTEYFCDLFDVPYEDLIQYSLCFVETFSLTTIQEL</sequence>
<evidence type="ECO:0000313" key="3">
    <source>
        <dbReference type="Proteomes" id="UP000729913"/>
    </source>
</evidence>